<dbReference type="AlphaFoldDB" id="A0A0D9QD01"/>
<dbReference type="OMA" id="EYRIVHT"/>
<feature type="compositionally biased region" description="Low complexity" evidence="1">
    <location>
        <begin position="715"/>
        <end position="732"/>
    </location>
</feature>
<feature type="compositionally biased region" description="Low complexity" evidence="1">
    <location>
        <begin position="329"/>
        <end position="345"/>
    </location>
</feature>
<feature type="compositionally biased region" description="Pro residues" evidence="1">
    <location>
        <begin position="283"/>
        <end position="293"/>
    </location>
</feature>
<feature type="domain" description="Schizont-infected cell agglutination C-terminal" evidence="3">
    <location>
        <begin position="592"/>
        <end position="700"/>
    </location>
</feature>
<feature type="compositionally biased region" description="Basic and acidic residues" evidence="1">
    <location>
        <begin position="416"/>
        <end position="427"/>
    </location>
</feature>
<feature type="region of interest" description="Disordered" evidence="1">
    <location>
        <begin position="715"/>
        <end position="735"/>
    </location>
</feature>
<gene>
    <name evidence="4" type="ORF">AK88_05428</name>
</gene>
<sequence>MGVSNDDEMKEYVRCAIVNMYMEILKESSCGGGWGLWYAWYTMKKMEEGLQGGLITTGKCGNAVFKNIQTEEFDMAHKIQAWLKKNKGVTDKIRGKGIESTCRKKLEELDGVTPGKHAKDEKIKLQPQEKTLIQKLDQELKTIVEQVKTAAVQCAQANGACIEPSEEDPSSDPEEDDSEAKAPNSVKSDKTAESGKVHGKESQKPAANDAATTASTEPPGAAKPAATQPDTSDTAVGRSQTPASPVLPQAPPAAPAGGTDGGQGPATSTGTGPGESGAGPGPGQQPPPPPPPRNASEDDQKGKKADQAGKCSKASQTYTVKNAGDGIHGATSSTTITFGTSSGTGDECDTTPNDSGPGKDSTATTGTQDPQVLAEPAPGPVPPAGPPAGPPAAQPTPPSQGHDTPGKGVTTGTSGDGEKGEPGKARTELGGPAGPQGAAGPVGPPGENGASSPVNPVGQPGAKGADGKTEGGGSGYDPPPVNPPKPKPNPNPDEACSSATGGGGTGQPHASGSSGPGSTGNQTPGSSGAGPTGQTPNANVEAKGTQEDKLPADTAINPSVLPGLRWQDVKWYTPAIIPAVVGIWVIAFFLWKYFAHLATRRRTYRTVRDVPSPPLDEEILEHLQRGELPPPDYGYTMVMDRRPASAADRRRRRKPRVHKRTIIELDLEVLHECEATEWESVKDDYLQIVVEECAQELMRDVDTNNSILHVPNSHASVTTHDSTTDHSTTLDSCRPNEEDPDPWSCMHTTQLATDPCPPHDPYPWSCMETIQLATHPCAPNEEDSDPWSCMQTMQLETDPCPPDEDDPCSCMESIQLETRPAAPNEEHPDPWSCMKNIQLATGPGPPNEHDPDPWKCMETTQLDHEQHRPSDHGDETSDYTTWTPWIDRNKHLLQECTTQPWFLQLKADWKQYLREHIATDEDNGVYGHSVLGDAATLPMKKLHAWKEWVARQHRHMSMHKEEWFQHLLNNVQEVTVSEQGDVPGVEKDVEVEHLMGIEDMLRVRALPCTQLHQQPYMQKPLTAKIWMLLLASVIEQCELESSMQDRELYVDELLQQC</sequence>
<dbReference type="VEuPathDB" id="PlasmoDB:AK88_05428"/>
<keyword evidence="2" id="KW-1133">Transmembrane helix</keyword>
<reference evidence="4 5" key="1">
    <citation type="submission" date="2014-03" db="EMBL/GenBank/DDBJ databases">
        <title>The Genome Sequence of Plasmodium fragile nilgiri.</title>
        <authorList>
            <consortium name="The Broad Institute Genomics Platform"/>
            <consortium name="The Broad Institute Genome Sequencing Center for Infectious Disease"/>
            <person name="Neafsey D."/>
            <person name="Duraisingh M."/>
            <person name="Young S.K."/>
            <person name="Zeng Q."/>
            <person name="Gargeya S."/>
            <person name="Abouelleil A."/>
            <person name="Alvarado L."/>
            <person name="Chapman S.B."/>
            <person name="Gainer-Dewar J."/>
            <person name="Goldberg J."/>
            <person name="Griggs A."/>
            <person name="Gujja S."/>
            <person name="Hansen M."/>
            <person name="Howarth C."/>
            <person name="Imamovic A."/>
            <person name="Larimer J."/>
            <person name="Pearson M."/>
            <person name="Poon T.W."/>
            <person name="Priest M."/>
            <person name="Roberts A."/>
            <person name="Saif S."/>
            <person name="Shea T."/>
            <person name="Sykes S."/>
            <person name="Wortman J."/>
            <person name="Nusbaum C."/>
            <person name="Birren B."/>
        </authorList>
    </citation>
    <scope>NUCLEOTIDE SEQUENCE [LARGE SCALE GENOMIC DNA]</scope>
    <source>
        <strain evidence="5">nilgiri</strain>
    </source>
</reference>
<keyword evidence="5" id="KW-1185">Reference proteome</keyword>
<evidence type="ECO:0000256" key="1">
    <source>
        <dbReference type="SAM" id="MobiDB-lite"/>
    </source>
</evidence>
<feature type="compositionally biased region" description="Gly residues" evidence="1">
    <location>
        <begin position="271"/>
        <end position="282"/>
    </location>
</feature>
<feature type="compositionally biased region" description="Basic and acidic residues" evidence="1">
    <location>
        <begin position="295"/>
        <end position="307"/>
    </location>
</feature>
<evidence type="ECO:0000256" key="2">
    <source>
        <dbReference type="SAM" id="Phobius"/>
    </source>
</evidence>
<feature type="compositionally biased region" description="Polar residues" evidence="1">
    <location>
        <begin position="361"/>
        <end position="370"/>
    </location>
</feature>
<feature type="compositionally biased region" description="Acidic residues" evidence="1">
    <location>
        <begin position="164"/>
        <end position="178"/>
    </location>
</feature>
<name>A0A0D9QD01_PLAFR</name>
<dbReference type="Pfam" id="PF12879">
    <property type="entry name" value="SICA_C"/>
    <property type="match status" value="1"/>
</dbReference>
<feature type="compositionally biased region" description="Basic and acidic residues" evidence="1">
    <location>
        <begin position="187"/>
        <end position="203"/>
    </location>
</feature>
<evidence type="ECO:0000313" key="4">
    <source>
        <dbReference type="EMBL" id="KJP84940.1"/>
    </source>
</evidence>
<feature type="compositionally biased region" description="Polar residues" evidence="1">
    <location>
        <begin position="228"/>
        <end position="243"/>
    </location>
</feature>
<protein>
    <recommendedName>
        <fullName evidence="3">Schizont-infected cell agglutination C-terminal domain-containing protein</fullName>
    </recommendedName>
</protein>
<feature type="compositionally biased region" description="Pro residues" evidence="1">
    <location>
        <begin position="377"/>
        <end position="398"/>
    </location>
</feature>
<proteinExistence type="predicted"/>
<dbReference type="RefSeq" id="XP_012338453.1">
    <property type="nucleotide sequence ID" value="XM_012483030.1"/>
</dbReference>
<dbReference type="GeneID" id="24270742"/>
<feature type="compositionally biased region" description="Pro residues" evidence="1">
    <location>
        <begin position="477"/>
        <end position="491"/>
    </location>
</feature>
<accession>A0A0D9QD01</accession>
<feature type="region of interest" description="Disordered" evidence="1">
    <location>
        <begin position="160"/>
        <end position="559"/>
    </location>
</feature>
<evidence type="ECO:0000259" key="3">
    <source>
        <dbReference type="Pfam" id="PF12879"/>
    </source>
</evidence>
<dbReference type="EMBL" id="KQ001771">
    <property type="protein sequence ID" value="KJP84940.1"/>
    <property type="molecule type" value="Genomic_DNA"/>
</dbReference>
<keyword evidence="2" id="KW-0812">Transmembrane</keyword>
<dbReference type="OrthoDB" id="375150at2759"/>
<dbReference type="Proteomes" id="UP000054561">
    <property type="component" value="Unassembled WGS sequence"/>
</dbReference>
<dbReference type="InterPro" id="IPR024288">
    <property type="entry name" value="SICA_C"/>
</dbReference>
<keyword evidence="2" id="KW-0472">Membrane</keyword>
<feature type="compositionally biased region" description="Low complexity" evidence="1">
    <location>
        <begin position="435"/>
        <end position="450"/>
    </location>
</feature>
<evidence type="ECO:0000313" key="5">
    <source>
        <dbReference type="Proteomes" id="UP000054561"/>
    </source>
</evidence>
<organism evidence="4 5">
    <name type="scientific">Plasmodium fragile</name>
    <dbReference type="NCBI Taxonomy" id="5857"/>
    <lineage>
        <taxon>Eukaryota</taxon>
        <taxon>Sar</taxon>
        <taxon>Alveolata</taxon>
        <taxon>Apicomplexa</taxon>
        <taxon>Aconoidasida</taxon>
        <taxon>Haemosporida</taxon>
        <taxon>Plasmodiidae</taxon>
        <taxon>Plasmodium</taxon>
        <taxon>Plasmodium (Plasmodium)</taxon>
    </lineage>
</organism>
<feature type="transmembrane region" description="Helical" evidence="2">
    <location>
        <begin position="571"/>
        <end position="595"/>
    </location>
</feature>